<name>A0A2S4VCH4_9BASI</name>
<accession>A0A2S4VCH4</accession>
<dbReference type="AlphaFoldDB" id="A0A2S4VCH4"/>
<dbReference type="VEuPathDB" id="FungiDB:PSTT_15230"/>
<evidence type="ECO:0000256" key="1">
    <source>
        <dbReference type="SAM" id="MobiDB-lite"/>
    </source>
</evidence>
<feature type="compositionally biased region" description="Polar residues" evidence="1">
    <location>
        <begin position="31"/>
        <end position="40"/>
    </location>
</feature>
<proteinExistence type="predicted"/>
<keyword evidence="3" id="KW-1185">Reference proteome</keyword>
<sequence length="547" mass="61746">MPTRNHKKSASNFGKRNGGKRVQSCKAVSTGLDSHSSVYNLRSHARSPLDSSEPSKTKAAPIPKKTETSIAWTKKTNLDSPRYLAPPPEAYCIYSKTAALIDSLNVDDPGHQSRVVNYIKSTSIDPYDKKFNLEYVRDPRSYVVNPTDSVDRQRHKLDLRDYTVFEITKGAECSINLWVTTAIATDPKYFFRWDGPDTREQLGPIRFHKGSNKSQPHSESPECPYNAHLGYVNHTVVNSSKSAKRPLSPDDSYTDCYIQPRSFQKSDNELSNCSLAKQSEDNVTWVLASDFIIDPQLLQPLQNPYEHAKNQSGNYRHESALSSPIASERQASWDESKPSIRQATWDEYKPSIRQATWEEIKPSINSLNGSIASSKSMTGSKESLLSSQTALGDIDDDEMDSVDVRDEDDRKKINQLKKAFPALRHHFKAAPKVNALKHSKQAELQDKVKEEEEEVGVVNGKVRKSGGARELVWSSEDEKEGDIFDEVKEDLKEQIFGIGVQTTKAVAKLMKMIPKASKEKAKKVKEELKEEIEKKIKYSELFIDNKF</sequence>
<dbReference type="OrthoDB" id="2504021at2759"/>
<dbReference type="VEuPathDB" id="FungiDB:PSHT_10018"/>
<dbReference type="EMBL" id="PKSM01000149">
    <property type="protein sequence ID" value="POW07243.1"/>
    <property type="molecule type" value="Genomic_DNA"/>
</dbReference>
<evidence type="ECO:0000313" key="2">
    <source>
        <dbReference type="EMBL" id="POW07243.1"/>
    </source>
</evidence>
<evidence type="ECO:0000313" key="3">
    <source>
        <dbReference type="Proteomes" id="UP000238274"/>
    </source>
</evidence>
<reference evidence="2 3" key="1">
    <citation type="submission" date="2017-12" db="EMBL/GenBank/DDBJ databases">
        <title>Gene loss provides genomic basis for host adaptation in cereal stripe rust fungi.</title>
        <authorList>
            <person name="Xia C."/>
        </authorList>
    </citation>
    <scope>NUCLEOTIDE SEQUENCE [LARGE SCALE GENOMIC DNA]</scope>
    <source>
        <strain evidence="2 3">93TX-2</strain>
    </source>
</reference>
<gene>
    <name evidence="2" type="ORF">PSHT_10018</name>
</gene>
<dbReference type="Proteomes" id="UP000238274">
    <property type="component" value="Unassembled WGS sequence"/>
</dbReference>
<reference evidence="3" key="2">
    <citation type="journal article" date="2018" name="BMC Genomics">
        <title>Genomic insights into host adaptation between the wheat stripe rust pathogen (Puccinia striiformis f. sp. tritici) and the barley stripe rust pathogen (Puccinia striiformis f. sp. hordei).</title>
        <authorList>
            <person name="Xia C."/>
            <person name="Wang M."/>
            <person name="Yin C."/>
            <person name="Cornejo O.E."/>
            <person name="Hulbert S.H."/>
            <person name="Chen X."/>
        </authorList>
    </citation>
    <scope>NUCLEOTIDE SEQUENCE [LARGE SCALE GENOMIC DNA]</scope>
    <source>
        <strain evidence="3">93TX-2</strain>
    </source>
</reference>
<reference evidence="3" key="3">
    <citation type="journal article" date="2018" name="Mol. Plant Microbe Interact.">
        <title>Genome sequence resources for the wheat stripe rust pathogen (Puccinia striiformis f. sp. tritici) and the barley stripe rust pathogen (Puccinia striiformis f. sp. hordei).</title>
        <authorList>
            <person name="Xia C."/>
            <person name="Wang M."/>
            <person name="Yin C."/>
            <person name="Cornejo O.E."/>
            <person name="Hulbert S.H."/>
            <person name="Chen X."/>
        </authorList>
    </citation>
    <scope>NUCLEOTIDE SEQUENCE [LARGE SCALE GENOMIC DNA]</scope>
    <source>
        <strain evidence="3">93TX-2</strain>
    </source>
</reference>
<feature type="region of interest" description="Disordered" evidence="1">
    <location>
        <begin position="205"/>
        <end position="225"/>
    </location>
</feature>
<protein>
    <submittedName>
        <fullName evidence="2">Uncharacterized protein</fullName>
    </submittedName>
</protein>
<feature type="region of interest" description="Disordered" evidence="1">
    <location>
        <begin position="1"/>
        <end position="68"/>
    </location>
</feature>
<organism evidence="2 3">
    <name type="scientific">Puccinia striiformis</name>
    <dbReference type="NCBI Taxonomy" id="27350"/>
    <lineage>
        <taxon>Eukaryota</taxon>
        <taxon>Fungi</taxon>
        <taxon>Dikarya</taxon>
        <taxon>Basidiomycota</taxon>
        <taxon>Pucciniomycotina</taxon>
        <taxon>Pucciniomycetes</taxon>
        <taxon>Pucciniales</taxon>
        <taxon>Pucciniaceae</taxon>
        <taxon>Puccinia</taxon>
    </lineage>
</organism>
<comment type="caution">
    <text evidence="2">The sequence shown here is derived from an EMBL/GenBank/DDBJ whole genome shotgun (WGS) entry which is preliminary data.</text>
</comment>